<keyword evidence="6" id="KW-0368">Histidine biosynthesis</keyword>
<dbReference type="PANTHER" id="PTHR42945:SF1">
    <property type="entry name" value="HISTIDINE BIOSYNTHESIS BIFUNCTIONAL PROTEIN HIS7"/>
    <property type="match status" value="1"/>
</dbReference>
<name>A0A0G3EEQ8_9BACT</name>
<dbReference type="STRING" id="1307763.L21SP4_00592"/>
<feature type="domain" description="Phosphoribosyl-AMP cyclohydrolase" evidence="7">
    <location>
        <begin position="44"/>
        <end position="113"/>
    </location>
</feature>
<dbReference type="InterPro" id="IPR038019">
    <property type="entry name" value="PRib_AMP_CycHydrolase_sf"/>
</dbReference>
<comment type="catalytic activity">
    <reaction evidence="1">
        <text>1-(5-phospho-beta-D-ribosyl)-5'-AMP + H2O = 1-(5-phospho-beta-D-ribosyl)-5-[(5-phospho-beta-D-ribosylamino)methylideneamino]imidazole-4-carboxamide</text>
        <dbReference type="Rhea" id="RHEA:20049"/>
        <dbReference type="ChEBI" id="CHEBI:15377"/>
        <dbReference type="ChEBI" id="CHEBI:58435"/>
        <dbReference type="ChEBI" id="CHEBI:59457"/>
        <dbReference type="EC" id="3.5.4.19"/>
    </reaction>
</comment>
<dbReference type="InterPro" id="IPR002496">
    <property type="entry name" value="PRib_AMP_CycHydrolase_dom"/>
</dbReference>
<accession>A0A0G3EEQ8</accession>
<dbReference type="Proteomes" id="UP000035268">
    <property type="component" value="Chromosome"/>
</dbReference>
<dbReference type="GO" id="GO:0004635">
    <property type="term" value="F:phosphoribosyl-AMP cyclohydrolase activity"/>
    <property type="evidence" value="ECO:0007669"/>
    <property type="project" value="UniProtKB-EC"/>
</dbReference>
<dbReference type="RefSeq" id="WP_052881252.1">
    <property type="nucleotide sequence ID" value="NZ_CP010904.1"/>
</dbReference>
<protein>
    <recommendedName>
        <fullName evidence="3">phosphoribosyl-AMP cyclohydrolase</fullName>
        <ecNumber evidence="3">3.5.4.19</ecNumber>
    </recommendedName>
</protein>
<evidence type="ECO:0000256" key="2">
    <source>
        <dbReference type="ARBA" id="ARBA00005169"/>
    </source>
</evidence>
<evidence type="ECO:0000313" key="9">
    <source>
        <dbReference type="Proteomes" id="UP000035268"/>
    </source>
</evidence>
<dbReference type="SUPFAM" id="SSF141734">
    <property type="entry name" value="HisI-like"/>
    <property type="match status" value="1"/>
</dbReference>
<evidence type="ECO:0000256" key="3">
    <source>
        <dbReference type="ARBA" id="ARBA00012721"/>
    </source>
</evidence>
<organism evidence="8 9">
    <name type="scientific">Kiritimatiella glycovorans</name>
    <dbReference type="NCBI Taxonomy" id="1307763"/>
    <lineage>
        <taxon>Bacteria</taxon>
        <taxon>Pseudomonadati</taxon>
        <taxon>Kiritimatiellota</taxon>
        <taxon>Kiritimatiellia</taxon>
        <taxon>Kiritimatiellales</taxon>
        <taxon>Kiritimatiellaceae</taxon>
        <taxon>Kiritimatiella</taxon>
    </lineage>
</organism>
<evidence type="ECO:0000259" key="7">
    <source>
        <dbReference type="Pfam" id="PF01502"/>
    </source>
</evidence>
<gene>
    <name evidence="8" type="ORF">L21SP4_00592</name>
</gene>
<reference evidence="8 9" key="2">
    <citation type="journal article" date="2016" name="ISME J.">
        <title>Characterization of the first cultured representative of Verrucomicrobia subdivision 5 indicates the proposal of a novel phylum.</title>
        <authorList>
            <person name="Spring S."/>
            <person name="Bunk B."/>
            <person name="Sproer C."/>
            <person name="Schumann P."/>
            <person name="Rohde M."/>
            <person name="Tindall B.J."/>
            <person name="Klenk H.P."/>
        </authorList>
    </citation>
    <scope>NUCLEOTIDE SEQUENCE [LARGE SCALE GENOMIC DNA]</scope>
    <source>
        <strain evidence="8 9">L21-Fru-AB</strain>
    </source>
</reference>
<dbReference type="GO" id="GO:0000105">
    <property type="term" value="P:L-histidine biosynthetic process"/>
    <property type="evidence" value="ECO:0007669"/>
    <property type="project" value="UniProtKB-UniPathway"/>
</dbReference>
<dbReference type="UniPathway" id="UPA00031">
    <property type="reaction ID" value="UER00008"/>
</dbReference>
<dbReference type="KEGG" id="vbl:L21SP4_00592"/>
<dbReference type="PANTHER" id="PTHR42945">
    <property type="entry name" value="HISTIDINE BIOSYNTHESIS BIFUNCTIONAL PROTEIN"/>
    <property type="match status" value="1"/>
</dbReference>
<keyword evidence="4" id="KW-0028">Amino-acid biosynthesis</keyword>
<dbReference type="Gene3D" id="3.10.20.810">
    <property type="entry name" value="Phosphoribosyl-AMP cyclohydrolase"/>
    <property type="match status" value="1"/>
</dbReference>
<comment type="pathway">
    <text evidence="2">Amino-acid biosynthesis; L-histidine biosynthesis; L-histidine from 5-phospho-alpha-D-ribose 1-diphosphate: step 3/9.</text>
</comment>
<dbReference type="EMBL" id="CP010904">
    <property type="protein sequence ID" value="AKJ63862.1"/>
    <property type="molecule type" value="Genomic_DNA"/>
</dbReference>
<keyword evidence="5 8" id="KW-0378">Hydrolase</keyword>
<dbReference type="OrthoDB" id="9795769at2"/>
<evidence type="ECO:0000256" key="1">
    <source>
        <dbReference type="ARBA" id="ARBA00000024"/>
    </source>
</evidence>
<evidence type="ECO:0000256" key="6">
    <source>
        <dbReference type="ARBA" id="ARBA00023102"/>
    </source>
</evidence>
<dbReference type="AlphaFoldDB" id="A0A0G3EEQ8"/>
<sequence length="137" mass="15425">MSKELEEGQDLQLDWTKLEKVAAQAPGVIPCAVQNVDTKEVILVAYVNKQALRESMRRGVAVFWSTSRQELWVKGETSGAVFDLLEVRVNCEQNSLLYLVRPRKGGICHTKNAQGEPRNCYYRRIDFGAGALENLDP</sequence>
<dbReference type="EC" id="3.5.4.19" evidence="3"/>
<proteinExistence type="predicted"/>
<reference evidence="9" key="1">
    <citation type="submission" date="2015-02" db="EMBL/GenBank/DDBJ databases">
        <title>Description and complete genome sequence of the first cultured representative of the subdivision 5 of the Verrucomicrobia phylum.</title>
        <authorList>
            <person name="Spring S."/>
            <person name="Bunk B."/>
            <person name="Sproer C."/>
            <person name="Klenk H.-P."/>
        </authorList>
    </citation>
    <scope>NUCLEOTIDE SEQUENCE [LARGE SCALE GENOMIC DNA]</scope>
    <source>
        <strain evidence="9">L21-Fru-AB</strain>
    </source>
</reference>
<evidence type="ECO:0000313" key="8">
    <source>
        <dbReference type="EMBL" id="AKJ63862.1"/>
    </source>
</evidence>
<evidence type="ECO:0000256" key="4">
    <source>
        <dbReference type="ARBA" id="ARBA00022605"/>
    </source>
</evidence>
<keyword evidence="9" id="KW-1185">Reference proteome</keyword>
<dbReference type="Pfam" id="PF01502">
    <property type="entry name" value="PRA-CH"/>
    <property type="match status" value="1"/>
</dbReference>
<evidence type="ECO:0000256" key="5">
    <source>
        <dbReference type="ARBA" id="ARBA00022801"/>
    </source>
</evidence>